<dbReference type="InterPro" id="IPR011251">
    <property type="entry name" value="Luciferase-like_dom"/>
</dbReference>
<dbReference type="Gene3D" id="3.20.20.30">
    <property type="entry name" value="Luciferase-like domain"/>
    <property type="match status" value="1"/>
</dbReference>
<name>A0A443KBF6_9RHOB</name>
<dbReference type="InterPro" id="IPR016215">
    <property type="entry name" value="NTA_MOA"/>
</dbReference>
<dbReference type="OrthoDB" id="9779442at2"/>
<dbReference type="Pfam" id="PF00296">
    <property type="entry name" value="Bac_luciferase"/>
    <property type="match status" value="1"/>
</dbReference>
<dbReference type="EMBL" id="SAUX01000009">
    <property type="protein sequence ID" value="RWR30075.1"/>
    <property type="molecule type" value="Genomic_DNA"/>
</dbReference>
<feature type="binding site" evidence="6">
    <location>
        <position position="144"/>
    </location>
    <ligand>
        <name>FMN</name>
        <dbReference type="ChEBI" id="CHEBI:58210"/>
    </ligand>
</feature>
<keyword evidence="3" id="KW-0560">Oxidoreductase</keyword>
<evidence type="ECO:0000256" key="3">
    <source>
        <dbReference type="ARBA" id="ARBA00023002"/>
    </source>
</evidence>
<feature type="binding site" evidence="6">
    <location>
        <position position="219"/>
    </location>
    <ligand>
        <name>FMN</name>
        <dbReference type="ChEBI" id="CHEBI:58210"/>
    </ligand>
</feature>
<evidence type="ECO:0000256" key="2">
    <source>
        <dbReference type="ARBA" id="ARBA00022643"/>
    </source>
</evidence>
<feature type="binding site" evidence="6">
    <location>
        <position position="57"/>
    </location>
    <ligand>
        <name>FMN</name>
        <dbReference type="ChEBI" id="CHEBI:58210"/>
    </ligand>
</feature>
<evidence type="ECO:0000259" key="7">
    <source>
        <dbReference type="Pfam" id="PF00296"/>
    </source>
</evidence>
<gene>
    <name evidence="8" type="ORF">D2T31_09300</name>
</gene>
<protein>
    <submittedName>
        <fullName evidence="8">LLM class flavin-dependent oxidoreductase</fullName>
    </submittedName>
</protein>
<reference evidence="8 9" key="1">
    <citation type="submission" date="2019-01" db="EMBL/GenBank/DDBJ databases">
        <title>Sinorhodobacter populi sp. nov. isolated from the symptomatic bark tissue of Populus euramericana canker.</title>
        <authorList>
            <person name="Xu G."/>
        </authorList>
    </citation>
    <scope>NUCLEOTIDE SEQUENCE [LARGE SCALE GENOMIC DNA]</scope>
    <source>
        <strain evidence="8 9">D19-10-3-21</strain>
    </source>
</reference>
<dbReference type="RefSeq" id="WP_128237161.1">
    <property type="nucleotide sequence ID" value="NZ_SAUX01000009.1"/>
</dbReference>
<dbReference type="PIRSF" id="PIRSF000337">
    <property type="entry name" value="NTA_MOA"/>
    <property type="match status" value="1"/>
</dbReference>
<proteinExistence type="inferred from homology"/>
<dbReference type="SUPFAM" id="SSF51679">
    <property type="entry name" value="Bacterial luciferase-like"/>
    <property type="match status" value="1"/>
</dbReference>
<dbReference type="PANTHER" id="PTHR30011:SF16">
    <property type="entry name" value="C2H2 FINGER DOMAIN TRANSCRIPTION FACTOR (EUROFUNG)-RELATED"/>
    <property type="match status" value="1"/>
</dbReference>
<comment type="caution">
    <text evidence="8">The sequence shown here is derived from an EMBL/GenBank/DDBJ whole genome shotgun (WGS) entry which is preliminary data.</text>
</comment>
<evidence type="ECO:0000313" key="8">
    <source>
        <dbReference type="EMBL" id="RWR30075.1"/>
    </source>
</evidence>
<organism evidence="8 9">
    <name type="scientific">Paenirhodobacter populi</name>
    <dbReference type="NCBI Taxonomy" id="2306993"/>
    <lineage>
        <taxon>Bacteria</taxon>
        <taxon>Pseudomonadati</taxon>
        <taxon>Pseudomonadota</taxon>
        <taxon>Alphaproteobacteria</taxon>
        <taxon>Rhodobacterales</taxon>
        <taxon>Rhodobacter group</taxon>
        <taxon>Paenirhodobacter</taxon>
    </lineage>
</organism>
<dbReference type="PANTHER" id="PTHR30011">
    <property type="entry name" value="ALKANESULFONATE MONOOXYGENASE-RELATED"/>
    <property type="match status" value="1"/>
</dbReference>
<feature type="binding site" evidence="6">
    <location>
        <position position="148"/>
    </location>
    <ligand>
        <name>FMN</name>
        <dbReference type="ChEBI" id="CHEBI:58210"/>
    </ligand>
</feature>
<evidence type="ECO:0000256" key="5">
    <source>
        <dbReference type="ARBA" id="ARBA00033748"/>
    </source>
</evidence>
<dbReference type="Proteomes" id="UP000285295">
    <property type="component" value="Unassembled WGS sequence"/>
</dbReference>
<feature type="binding site" evidence="6">
    <location>
        <position position="94"/>
    </location>
    <ligand>
        <name>FMN</name>
        <dbReference type="ChEBI" id="CHEBI:58210"/>
    </ligand>
</feature>
<evidence type="ECO:0000313" key="9">
    <source>
        <dbReference type="Proteomes" id="UP000285295"/>
    </source>
</evidence>
<dbReference type="CDD" id="cd01095">
    <property type="entry name" value="Nitrilotriacetate_monoxgenase"/>
    <property type="match status" value="1"/>
</dbReference>
<reference evidence="8 9" key="2">
    <citation type="submission" date="2019-01" db="EMBL/GenBank/DDBJ databases">
        <authorList>
            <person name="Li Y."/>
        </authorList>
    </citation>
    <scope>NUCLEOTIDE SEQUENCE [LARGE SCALE GENOMIC DNA]</scope>
    <source>
        <strain evidence="8 9">D19-10-3-21</strain>
    </source>
</reference>
<keyword evidence="4" id="KW-0503">Monooxygenase</keyword>
<accession>A0A443KBF6</accession>
<feature type="domain" description="Luciferase-like" evidence="7">
    <location>
        <begin position="26"/>
        <end position="381"/>
    </location>
</feature>
<dbReference type="AlphaFoldDB" id="A0A443KBF6"/>
<evidence type="ECO:0000256" key="6">
    <source>
        <dbReference type="PIRSR" id="PIRSR000337-1"/>
    </source>
</evidence>
<dbReference type="GO" id="GO:0016705">
    <property type="term" value="F:oxidoreductase activity, acting on paired donors, with incorporation or reduction of molecular oxygen"/>
    <property type="evidence" value="ECO:0007669"/>
    <property type="project" value="InterPro"/>
</dbReference>
<dbReference type="InterPro" id="IPR036661">
    <property type="entry name" value="Luciferase-like_sf"/>
</dbReference>
<keyword evidence="2 6" id="KW-0288">FMN</keyword>
<sequence>MAQRQMKLGFMMHGNGTGWGDWRHPNAQPGASTDFAYYRRQAQIAEAARFDFLFVADSVHITPKSSPHYLNRFEPLTILSALAAVTDHIGLVGTLTVSYAEPFNVARQFASLDQLSGGRAGWNVVTSWLEGSARNYSREKHYDHATRYRLAAEHLDVVQGLWDSWEDDALVHDKASGRFFDPDKLHRLDHRGDFFQVEGPLNIARSPQGQPVIFQAGASEDGRNFAAARSDAIFVQPGDLAGAQAYYADVKRRAAGFGRDPDTLFVLPGLRPVIGSTEAEAERKYQAFIGLTSIEDALLIMARSFNEHDFSQYDLDAPFPDVAHVAANSNRSTSERIIALARAENLTLRQTAQRFATPRTDFIGTPEQVADAFGRWFTGRGADGFVFNNSLPDELSVFADTVVPILQARGLFRTEYEGTTFRDSLGLAKPANRNTTRRLAAE</sequence>
<dbReference type="InterPro" id="IPR051260">
    <property type="entry name" value="Diverse_substr_monoxygenases"/>
</dbReference>
<evidence type="ECO:0000256" key="4">
    <source>
        <dbReference type="ARBA" id="ARBA00023033"/>
    </source>
</evidence>
<dbReference type="NCBIfam" id="TIGR03860">
    <property type="entry name" value="FMN_nitrolo"/>
    <property type="match status" value="1"/>
</dbReference>
<dbReference type="GO" id="GO:0004497">
    <property type="term" value="F:monooxygenase activity"/>
    <property type="evidence" value="ECO:0007669"/>
    <property type="project" value="UniProtKB-KW"/>
</dbReference>
<keyword evidence="1 6" id="KW-0285">Flavoprotein</keyword>
<comment type="similarity">
    <text evidence="5">Belongs to the NtaA/SnaA/DszA monooxygenase family.</text>
</comment>
<evidence type="ECO:0000256" key="1">
    <source>
        <dbReference type="ARBA" id="ARBA00022630"/>
    </source>
</evidence>